<dbReference type="OrthoDB" id="2988673at2"/>
<keyword evidence="2" id="KW-1185">Reference proteome</keyword>
<name>A0A2T6BQE2_9BACL</name>
<protein>
    <submittedName>
        <fullName evidence="1">Uncharacterized protein</fullName>
    </submittedName>
</protein>
<evidence type="ECO:0000313" key="2">
    <source>
        <dbReference type="Proteomes" id="UP000244240"/>
    </source>
</evidence>
<organism evidence="1 2">
    <name type="scientific">Melghirimyces profundicolus</name>
    <dbReference type="NCBI Taxonomy" id="1242148"/>
    <lineage>
        <taxon>Bacteria</taxon>
        <taxon>Bacillati</taxon>
        <taxon>Bacillota</taxon>
        <taxon>Bacilli</taxon>
        <taxon>Bacillales</taxon>
        <taxon>Thermoactinomycetaceae</taxon>
        <taxon>Melghirimyces</taxon>
    </lineage>
</organism>
<accession>A0A2T6BQE2</accession>
<evidence type="ECO:0000313" key="1">
    <source>
        <dbReference type="EMBL" id="PTX58264.1"/>
    </source>
</evidence>
<dbReference type="RefSeq" id="WP_108024552.1">
    <property type="nucleotide sequence ID" value="NZ_QBKR01000017.1"/>
</dbReference>
<proteinExistence type="predicted"/>
<dbReference type="EMBL" id="QBKR01000017">
    <property type="protein sequence ID" value="PTX58264.1"/>
    <property type="molecule type" value="Genomic_DNA"/>
</dbReference>
<dbReference type="AlphaFoldDB" id="A0A2T6BQE2"/>
<dbReference type="Proteomes" id="UP000244240">
    <property type="component" value="Unassembled WGS sequence"/>
</dbReference>
<reference evidence="1 2" key="1">
    <citation type="submission" date="2018-04" db="EMBL/GenBank/DDBJ databases">
        <title>Genomic Encyclopedia of Archaeal and Bacterial Type Strains, Phase II (KMG-II): from individual species to whole genera.</title>
        <authorList>
            <person name="Goeker M."/>
        </authorList>
    </citation>
    <scope>NUCLEOTIDE SEQUENCE [LARGE SCALE GENOMIC DNA]</scope>
    <source>
        <strain evidence="1 2">DSM 45787</strain>
    </source>
</reference>
<gene>
    <name evidence="1" type="ORF">C8P63_11711</name>
</gene>
<comment type="caution">
    <text evidence="1">The sequence shown here is derived from an EMBL/GenBank/DDBJ whole genome shotgun (WGS) entry which is preliminary data.</text>
</comment>
<sequence>MNVSRWFLCILVLLVIPFLTSVLLGRADARPEAIPPAKISRVEGYRVIAGKKTPIRINRAMQTELERVLDGVRQMAGVRFDLPERYVLFHLPSPAVLPLTPIGHPVKEVIVTPAPSLWEPPQLLIKNRQNRWVVYKTQRSLHLLVDQVNIPVPQPGKQPTFRTH</sequence>